<dbReference type="PANTHER" id="PTHR36933">
    <property type="entry name" value="SLL0788 PROTEIN"/>
    <property type="match status" value="1"/>
</dbReference>
<dbReference type="InterPro" id="IPR005183">
    <property type="entry name" value="DUF305_CopM-like"/>
</dbReference>
<reference evidence="2 3" key="1">
    <citation type="submission" date="2021-01" db="EMBL/GenBank/DDBJ databases">
        <title>Belnapia mucosa sp. nov. and Belnapia arida sp. nov., isolated from the Tabernas Desert (Almeria, Spain).</title>
        <authorList>
            <person name="Molina-Menor E."/>
            <person name="Vidal-Verdu A."/>
            <person name="Calonge A."/>
            <person name="Satari L."/>
            <person name="Pereto J."/>
            <person name="Porcar M."/>
        </authorList>
    </citation>
    <scope>NUCLEOTIDE SEQUENCE [LARGE SCALE GENOMIC DNA]</scope>
    <source>
        <strain evidence="2 3">T18</strain>
    </source>
</reference>
<dbReference type="Gene3D" id="1.20.1260.10">
    <property type="match status" value="1"/>
</dbReference>
<dbReference type="InterPro" id="IPR012347">
    <property type="entry name" value="Ferritin-like"/>
</dbReference>
<evidence type="ECO:0000259" key="1">
    <source>
        <dbReference type="Pfam" id="PF03713"/>
    </source>
</evidence>
<comment type="caution">
    <text evidence="2">The sequence shown here is derived from an EMBL/GenBank/DDBJ whole genome shotgun (WGS) entry which is preliminary data.</text>
</comment>
<dbReference type="Proteomes" id="UP000660885">
    <property type="component" value="Unassembled WGS sequence"/>
</dbReference>
<evidence type="ECO:0000313" key="3">
    <source>
        <dbReference type="Proteomes" id="UP000660885"/>
    </source>
</evidence>
<dbReference type="Pfam" id="PF03713">
    <property type="entry name" value="DUF305"/>
    <property type="match status" value="1"/>
</dbReference>
<feature type="domain" description="DUF305" evidence="1">
    <location>
        <begin position="12"/>
        <end position="87"/>
    </location>
</feature>
<dbReference type="EMBL" id="JAETWB010000001">
    <property type="protein sequence ID" value="MBL6077089.1"/>
    <property type="molecule type" value="Genomic_DNA"/>
</dbReference>
<gene>
    <name evidence="2" type="ORF">JMJ56_03660</name>
</gene>
<keyword evidence="3" id="KW-1185">Reference proteome</keyword>
<accession>A0ABS1TXC1</accession>
<dbReference type="PANTHER" id="PTHR36933:SF1">
    <property type="entry name" value="SLL0788 PROTEIN"/>
    <property type="match status" value="1"/>
</dbReference>
<organism evidence="2 3">
    <name type="scientific">Belnapia arida</name>
    <dbReference type="NCBI Taxonomy" id="2804533"/>
    <lineage>
        <taxon>Bacteria</taxon>
        <taxon>Pseudomonadati</taxon>
        <taxon>Pseudomonadota</taxon>
        <taxon>Alphaproteobacteria</taxon>
        <taxon>Acetobacterales</taxon>
        <taxon>Roseomonadaceae</taxon>
        <taxon>Belnapia</taxon>
    </lineage>
</organism>
<proteinExistence type="predicted"/>
<protein>
    <submittedName>
        <fullName evidence="2">DUF305 domain-containing protein</fullName>
    </submittedName>
</protein>
<sequence length="110" mass="11677">MAETAAEQTVERSFMAENDVAMAQMMQAMAVRPSGDIDRDFVAMMTAHHQGAIDMATALLRHGGNERLRRLAQEIVITQQAEISAMRLAIGAPLAPVPASGPASTASSAR</sequence>
<name>A0ABS1TXC1_9PROT</name>
<evidence type="ECO:0000313" key="2">
    <source>
        <dbReference type="EMBL" id="MBL6077089.1"/>
    </source>
</evidence>